<dbReference type="SUPFAM" id="SSF51126">
    <property type="entry name" value="Pectin lyase-like"/>
    <property type="match status" value="3"/>
</dbReference>
<dbReference type="InterPro" id="IPR011050">
    <property type="entry name" value="Pectin_lyase_fold/virulence"/>
</dbReference>
<keyword evidence="7" id="KW-1185">Reference proteome</keyword>
<keyword evidence="2" id="KW-1133">Transmembrane helix</keyword>
<evidence type="ECO:0000313" key="7">
    <source>
        <dbReference type="Proteomes" id="UP000069906"/>
    </source>
</evidence>
<dbReference type="KEGG" id="hsu:HLASF_0428"/>
<dbReference type="Gene3D" id="2.160.20.10">
    <property type="entry name" value="Single-stranded right-handed beta-helix, Pectin lyase-like"/>
    <property type="match status" value="2"/>
</dbReference>
<evidence type="ECO:0000256" key="2">
    <source>
        <dbReference type="SAM" id="Phobius"/>
    </source>
</evidence>
<dbReference type="Gene3D" id="2.60.40.10">
    <property type="entry name" value="Immunoglobulins"/>
    <property type="match status" value="1"/>
</dbReference>
<accession>A0A0F7PBB8</accession>
<dbReference type="InterPro" id="IPR039448">
    <property type="entry name" value="Beta_helix"/>
</dbReference>
<dbReference type="HOGENOM" id="CLU_297661_0_0_2"/>
<feature type="transmembrane region" description="Helical" evidence="2">
    <location>
        <begin position="962"/>
        <end position="984"/>
    </location>
</feature>
<feature type="transmembrane region" description="Helical" evidence="2">
    <location>
        <begin position="925"/>
        <end position="950"/>
    </location>
</feature>
<dbReference type="KEGG" id="hsf:HLASA_0426"/>
<dbReference type="STRING" id="1604004.HLASA_0426"/>
<keyword evidence="2" id="KW-0472">Membrane</keyword>
<feature type="transmembrane region" description="Helical" evidence="2">
    <location>
        <begin position="990"/>
        <end position="1009"/>
    </location>
</feature>
<feature type="domain" description="Right handed beta helix" evidence="3">
    <location>
        <begin position="395"/>
        <end position="551"/>
    </location>
</feature>
<feature type="region of interest" description="Disordered" evidence="1">
    <location>
        <begin position="888"/>
        <end position="922"/>
    </location>
</feature>
<dbReference type="Proteomes" id="UP000060390">
    <property type="component" value="Chromosome"/>
</dbReference>
<dbReference type="AlphaFoldDB" id="A0A0F7PBB8"/>
<dbReference type="InterPro" id="IPR012334">
    <property type="entry name" value="Pectin_lyas_fold"/>
</dbReference>
<evidence type="ECO:0000313" key="6">
    <source>
        <dbReference type="Proteomes" id="UP000060390"/>
    </source>
</evidence>
<reference evidence="6" key="2">
    <citation type="submission" date="2015-05" db="EMBL/GenBank/DDBJ databases">
        <title>Complete genome sequence of Halanaeroarchaeum sulfurireducens type strain M27-SA2, a sulfate-reducer haloarchaeon from marine anoxic lake Medee.</title>
        <authorList>
            <person name="Messina E."/>
            <person name="Kublanov I.V."/>
            <person name="Toshchakov S."/>
            <person name="Arcadi E."/>
            <person name="La Spada G."/>
            <person name="La Cono V."/>
            <person name="Yakimov M.M."/>
        </authorList>
    </citation>
    <scope>NUCLEOTIDE SEQUENCE [LARGE SCALE GENOMIC DNA]</scope>
    <source>
        <strain evidence="6">M27-SA2</strain>
    </source>
</reference>
<evidence type="ECO:0000256" key="1">
    <source>
        <dbReference type="SAM" id="MobiDB-lite"/>
    </source>
</evidence>
<dbReference type="EMBL" id="CP011564">
    <property type="protein sequence ID" value="ALG81335.1"/>
    <property type="molecule type" value="Genomic_DNA"/>
</dbReference>
<feature type="compositionally biased region" description="Low complexity" evidence="1">
    <location>
        <begin position="897"/>
        <end position="920"/>
    </location>
</feature>
<proteinExistence type="predicted"/>
<evidence type="ECO:0000313" key="5">
    <source>
        <dbReference type="EMBL" id="ALG81335.1"/>
    </source>
</evidence>
<dbReference type="Pfam" id="PF13229">
    <property type="entry name" value="Beta_helix"/>
    <property type="match status" value="1"/>
</dbReference>
<organism evidence="4 7">
    <name type="scientific">Halanaeroarchaeum sulfurireducens</name>
    <dbReference type="NCBI Taxonomy" id="1604004"/>
    <lineage>
        <taxon>Archaea</taxon>
        <taxon>Methanobacteriati</taxon>
        <taxon>Methanobacteriota</taxon>
        <taxon>Stenosarchaea group</taxon>
        <taxon>Halobacteria</taxon>
        <taxon>Halobacteriales</taxon>
        <taxon>Halobacteriaceae</taxon>
        <taxon>Halanaeroarchaeum</taxon>
    </lineage>
</organism>
<evidence type="ECO:0000259" key="3">
    <source>
        <dbReference type="Pfam" id="PF13229"/>
    </source>
</evidence>
<gene>
    <name evidence="5" type="ORF">HLASA_0426</name>
    <name evidence="4" type="ORF">HLASF_0428</name>
</gene>
<dbReference type="SMART" id="SM00710">
    <property type="entry name" value="PbH1"/>
    <property type="match status" value="17"/>
</dbReference>
<dbReference type="InterPro" id="IPR006626">
    <property type="entry name" value="PbH1"/>
</dbReference>
<dbReference type="Proteomes" id="UP000069906">
    <property type="component" value="Chromosome"/>
</dbReference>
<reference evidence="4 7" key="1">
    <citation type="journal article" date="2015" name="ISME J.">
        <title>Elemental sulfur and acetate can support life of a novel strictly anaerobic haloarchaeon.</title>
        <authorList>
            <person name="Sorokin D.Y."/>
            <person name="Kublanov I.V."/>
            <person name="Gavrilov S.N."/>
            <person name="Rojo D."/>
            <person name="Roman P."/>
            <person name="Golyshin P.N."/>
            <person name="Slepak V.Z."/>
            <person name="Smedile F."/>
            <person name="Ferrer M."/>
            <person name="Messina E."/>
            <person name="La Cono V."/>
            <person name="Yakimov M.M."/>
        </authorList>
    </citation>
    <scope>NUCLEOTIDE SEQUENCE [LARGE SCALE GENOMIC DNA]</scope>
    <source>
        <strain evidence="4 7">HSR2</strain>
    </source>
</reference>
<protein>
    <recommendedName>
        <fullName evidence="3">Right handed beta helix domain-containing protein</fullName>
    </recommendedName>
</protein>
<dbReference type="InterPro" id="IPR013783">
    <property type="entry name" value="Ig-like_fold"/>
</dbReference>
<name>A0A0F7PBB8_9EURY</name>
<dbReference type="EMBL" id="CP008874">
    <property type="protein sequence ID" value="AKH96934.1"/>
    <property type="molecule type" value="Genomic_DNA"/>
</dbReference>
<sequence>MTFVEEDVAEDTTWTAEDGPYRVIRDVEVAAGSTLVIEPGTEVQFAEGTTLSVAGSLYANGTDTAGVTFATTPGASADSRWTTLRYEGNRSSTLSVANTTIRDARDGITVASDAGQIVVRDSTVRDISRHGIAVTDVATTPAIDVRGSSFAAIGGHGVAATPSTGALEAISLRPSTSERDETASHVLTLEPGVETTGDEVVLAYGRHGDVSGIGASDVGRFGIDVDDDGDLEQGLSSRITDLTVDDGTVRISLSESVTIPGDGRLVLELSGVRNPATRGIYRVDVGIDADGVPQLSNGVHAPLAIGAITTEYAETTVVEPTTVRSLSVQKTSFDDVGGDGVRLDADSISRLRLGGNTLEAVDGAGIGLRGRTIDGSLRSNRIRAGAAGIHIAVRDGVGLLTIANNEVRESATGLSVRQSGSRVRANLDMAIDHNVFADNAGHGIRVNAARGRLTGGSISNNTLRDNKRDGASLVVDGIDGVRIADNLIHDNGDDGVSLRTRGVASTALTENEFARNQGDGLAIDARGSIRELSVRNVTASDNGGHGLAIHTDIVAHDVTIANDRITNNGGAGVLVTSPLTHGGRVAITDSLVAANAYGIHIGGALRANVSKNAVVFNTNEHVEPVPIEGVQPGTGISVTEGAAGVVFDRGDAAVRLSELVANQRVDVQLETVGPNVETAVVLRTDGDGHTRLREEAALPVATLLRDLPTGVALSTADDAGVSVAGNDVYGHERGMTVDVDPLIDANTTGRLLVEDLRTVAAENTYWGVGTGPFHDSILPSGDGDAVLTHAGWVDFVPYATAPHRERHERPVAALSAPDTAVPNETVIIDGGDSTASTGTVARYHFVVDGADRSAGTGSTYAFEMPSDPVTARLVVEDELGVDGANSATVTIQPAPPETTTETTGAPTETTTGAPTTEPGADGSGLAGTVVTVLGGLSYLIAVVLGGYGMVMTLRQRDPPYDGLTVHIFAVAAVVVWGVGGLLFGGAGIRLAALGGLLWAVLTGIAYVLATR</sequence>
<keyword evidence="2" id="KW-0812">Transmembrane</keyword>
<reference evidence="5 6" key="3">
    <citation type="journal article" date="2016" name="Stand. Genomic Sci.">
        <title>Complete genome sequence of 'Halanaeroarchaeum sulfurireducens' M27-SA2, a sulfur-reducing and acetate-oxidizing haloarchaeon from the deep-sea hypersaline anoxic lake Medee.</title>
        <authorList>
            <person name="Messina E."/>
            <person name="Sorokin D.Y."/>
            <person name="Kublanov I.V."/>
            <person name="Toshchakov S."/>
            <person name="Lopatina A."/>
            <person name="Arcadi E."/>
            <person name="Smedile F."/>
            <person name="La Spada G."/>
            <person name="La Cono V."/>
            <person name="Yakimov M.M."/>
        </authorList>
    </citation>
    <scope>NUCLEOTIDE SEQUENCE [LARGE SCALE GENOMIC DNA]</scope>
    <source>
        <strain evidence="5 6">M27-SA2</strain>
    </source>
</reference>
<evidence type="ECO:0000313" key="4">
    <source>
        <dbReference type="EMBL" id="AKH96934.1"/>
    </source>
</evidence>